<protein>
    <submittedName>
        <fullName evidence="1">Uncharacterized protein</fullName>
    </submittedName>
</protein>
<reference evidence="1 2" key="1">
    <citation type="submission" date="2024-01" db="EMBL/GenBank/DDBJ databases">
        <title>The genomes of 5 underutilized Papilionoideae crops provide insights into root nodulation and disease resistanc.</title>
        <authorList>
            <person name="Jiang F."/>
        </authorList>
    </citation>
    <scope>NUCLEOTIDE SEQUENCE [LARGE SCALE GENOMIC DNA]</scope>
    <source>
        <strain evidence="1">LVBAO_FW01</strain>
        <tissue evidence="1">Leaves</tissue>
    </source>
</reference>
<evidence type="ECO:0000313" key="2">
    <source>
        <dbReference type="Proteomes" id="UP001367508"/>
    </source>
</evidence>
<comment type="caution">
    <text evidence="1">The sequence shown here is derived from an EMBL/GenBank/DDBJ whole genome shotgun (WGS) entry which is preliminary data.</text>
</comment>
<proteinExistence type="predicted"/>
<gene>
    <name evidence="1" type="ORF">VNO77_38946</name>
</gene>
<dbReference type="EMBL" id="JAYMYQ010000009">
    <property type="protein sequence ID" value="KAK7313748.1"/>
    <property type="molecule type" value="Genomic_DNA"/>
</dbReference>
<dbReference type="Proteomes" id="UP001367508">
    <property type="component" value="Unassembled WGS sequence"/>
</dbReference>
<sequence length="129" mass="13583">MKHWERTELAFLMQENGTCIELELVEVIADQVAVALSHAAILASSLRIVNGVAFGIRLISRGSVFGESSFTNGFVTPSRTHHAINTTSSSRSSFIPNANSFNSSTTFGLNSSASSPAATSVGSNSSFLA</sequence>
<dbReference type="AlphaFoldDB" id="A0AAN9KBM1"/>
<organism evidence="1 2">
    <name type="scientific">Canavalia gladiata</name>
    <name type="common">Sword bean</name>
    <name type="synonym">Dolichos gladiatus</name>
    <dbReference type="NCBI Taxonomy" id="3824"/>
    <lineage>
        <taxon>Eukaryota</taxon>
        <taxon>Viridiplantae</taxon>
        <taxon>Streptophyta</taxon>
        <taxon>Embryophyta</taxon>
        <taxon>Tracheophyta</taxon>
        <taxon>Spermatophyta</taxon>
        <taxon>Magnoliopsida</taxon>
        <taxon>eudicotyledons</taxon>
        <taxon>Gunneridae</taxon>
        <taxon>Pentapetalae</taxon>
        <taxon>rosids</taxon>
        <taxon>fabids</taxon>
        <taxon>Fabales</taxon>
        <taxon>Fabaceae</taxon>
        <taxon>Papilionoideae</taxon>
        <taxon>50 kb inversion clade</taxon>
        <taxon>NPAAA clade</taxon>
        <taxon>indigoferoid/millettioid clade</taxon>
        <taxon>Phaseoleae</taxon>
        <taxon>Canavalia</taxon>
    </lineage>
</organism>
<name>A0AAN9KBM1_CANGL</name>
<accession>A0AAN9KBM1</accession>
<keyword evidence="2" id="KW-1185">Reference proteome</keyword>
<evidence type="ECO:0000313" key="1">
    <source>
        <dbReference type="EMBL" id="KAK7313748.1"/>
    </source>
</evidence>